<dbReference type="FunFam" id="3.40.50.300:FF:000269">
    <property type="entry name" value="ATP-dependent RNA helicase SUPV3L1, mitochondrial"/>
    <property type="match status" value="1"/>
</dbReference>
<dbReference type="InterPro" id="IPR044774">
    <property type="entry name" value="Suv3_DEXQc"/>
</dbReference>
<sequence>MKKNSMQREFKKLKGQINQIEEIVYNSKPGVLLEHEATIRKKIRELQDMSGEGFKEYNNLCERYDDLLEYVSKKILSDYNKKNDTSFDYYKVVRGQDNSLINSGIMTVLVKHHIPDLISKEFEKNFPSNPKDEYREARFIKRKFYIHLGDTNTGKTYNAIERLKKAKCGIYLSPLRILALENYERMNNEGVICDLLTGEEEIITIGATHTSCTVEKLNIKKNYEIAVIDEIQMIGDSQRGDAWTKALLGIRCKEIHLCGALNAKEVLIKILEDCGEEYELIEYKRQIPLEIDHKSFYFKDAQPGDAIVVFSKKRVLEIAESYSKQGVKASIIYGDLPPEVRRKQYEQFVNKETNILITTDAIGMGVNLPIKRIIFLSTKKFDGYEIRDLTSQEVKQIAGRAGRKGIYEIGYVLSIGGGAEFLQDKLEEKDKPVYSAVIGPSEAILKIKTLPLNEKLAIWSTREETLNYYRKMDITEYIIVLDNIKRYKLKEEIQWNLLKIPFDVSEEVMLNAFLDYVEELFLINSKEITKPQCFKGNLDDLEIYYQKVNLYYSFSKVFNLPFDAEWIYNERREISNNINEILLRI</sequence>
<dbReference type="Pfam" id="PF12513">
    <property type="entry name" value="SUV3_C"/>
    <property type="match status" value="1"/>
</dbReference>
<keyword evidence="4 8" id="KW-0347">Helicase</keyword>
<keyword evidence="3" id="KW-0378">Hydrolase</keyword>
<dbReference type="GO" id="GO:0005524">
    <property type="term" value="F:ATP binding"/>
    <property type="evidence" value="ECO:0007669"/>
    <property type="project" value="UniProtKB-KW"/>
</dbReference>
<dbReference type="GO" id="GO:0016787">
    <property type="term" value="F:hydrolase activity"/>
    <property type="evidence" value="ECO:0007669"/>
    <property type="project" value="UniProtKB-KW"/>
</dbReference>
<evidence type="ECO:0000256" key="1">
    <source>
        <dbReference type="ARBA" id="ARBA00012552"/>
    </source>
</evidence>
<dbReference type="OrthoDB" id="9807155at2"/>
<dbReference type="Proteomes" id="UP000198597">
    <property type="component" value="Unassembled WGS sequence"/>
</dbReference>
<dbReference type="InterPro" id="IPR050699">
    <property type="entry name" value="RNA-DNA_Helicase"/>
</dbReference>
<evidence type="ECO:0000313" key="8">
    <source>
        <dbReference type="EMBL" id="SDO93557.1"/>
    </source>
</evidence>
<evidence type="ECO:0000256" key="2">
    <source>
        <dbReference type="ARBA" id="ARBA00022741"/>
    </source>
</evidence>
<organism evidence="8 9">
    <name type="scientific">Clostridium gasigenes</name>
    <dbReference type="NCBI Taxonomy" id="94869"/>
    <lineage>
        <taxon>Bacteria</taxon>
        <taxon>Bacillati</taxon>
        <taxon>Bacillota</taxon>
        <taxon>Clostridia</taxon>
        <taxon>Eubacteriales</taxon>
        <taxon>Clostridiaceae</taxon>
        <taxon>Clostridium</taxon>
    </lineage>
</organism>
<dbReference type="InterPro" id="IPR055206">
    <property type="entry name" value="DEXQc_SUV3"/>
</dbReference>
<dbReference type="InterPro" id="IPR022192">
    <property type="entry name" value="SUV3_C"/>
</dbReference>
<dbReference type="Gene3D" id="3.40.50.300">
    <property type="entry name" value="P-loop containing nucleotide triphosphate hydrolases"/>
    <property type="match status" value="2"/>
</dbReference>
<accession>A0A1H0NLC6</accession>
<keyword evidence="9" id="KW-1185">Reference proteome</keyword>
<dbReference type="InterPro" id="IPR001650">
    <property type="entry name" value="Helicase_C-like"/>
</dbReference>
<keyword evidence="5" id="KW-0067">ATP-binding</keyword>
<dbReference type="PANTHER" id="PTHR12131">
    <property type="entry name" value="ATP-DEPENDENT RNA AND DNA HELICASE"/>
    <property type="match status" value="1"/>
</dbReference>
<protein>
    <recommendedName>
        <fullName evidence="1">RNA helicase</fullName>
        <ecNumber evidence="1">3.6.4.13</ecNumber>
    </recommendedName>
</protein>
<evidence type="ECO:0000256" key="5">
    <source>
        <dbReference type="ARBA" id="ARBA00022840"/>
    </source>
</evidence>
<reference evidence="8 9" key="1">
    <citation type="submission" date="2016-10" db="EMBL/GenBank/DDBJ databases">
        <authorList>
            <person name="de Groot N.N."/>
        </authorList>
    </citation>
    <scope>NUCLEOTIDE SEQUENCE [LARGE SCALE GENOMIC DNA]</scope>
    <source>
        <strain evidence="8 9">DSM 12272</strain>
    </source>
</reference>
<dbReference type="Pfam" id="PF22527">
    <property type="entry name" value="DEXQc_Suv3"/>
    <property type="match status" value="1"/>
</dbReference>
<dbReference type="RefSeq" id="WP_089966174.1">
    <property type="nucleotide sequence ID" value="NZ_CP071376.1"/>
</dbReference>
<dbReference type="STRING" id="94869.SAMN04488529_101870"/>
<dbReference type="Gene3D" id="1.20.272.40">
    <property type="match status" value="1"/>
</dbReference>
<dbReference type="InterPro" id="IPR027417">
    <property type="entry name" value="P-loop_NTPase"/>
</dbReference>
<proteinExistence type="predicted"/>
<dbReference type="PROSITE" id="PS51194">
    <property type="entry name" value="HELICASE_CTER"/>
    <property type="match status" value="1"/>
</dbReference>
<dbReference type="CDD" id="cd17913">
    <property type="entry name" value="DEXQc_Suv3"/>
    <property type="match status" value="1"/>
</dbReference>
<dbReference type="EMBL" id="FNJM01000001">
    <property type="protein sequence ID" value="SDO93557.1"/>
    <property type="molecule type" value="Genomic_DNA"/>
</dbReference>
<name>A0A1H0NLC6_9CLOT</name>
<dbReference type="PANTHER" id="PTHR12131:SF1">
    <property type="entry name" value="ATP-DEPENDENT RNA HELICASE SUPV3L1, MITOCHONDRIAL-RELATED"/>
    <property type="match status" value="1"/>
</dbReference>
<dbReference type="AlphaFoldDB" id="A0A1H0NLC6"/>
<dbReference type="SMART" id="SM00490">
    <property type="entry name" value="HELICc"/>
    <property type="match status" value="1"/>
</dbReference>
<dbReference type="GeneID" id="65311019"/>
<keyword evidence="6" id="KW-0809">Transit peptide</keyword>
<evidence type="ECO:0000313" key="9">
    <source>
        <dbReference type="Proteomes" id="UP000198597"/>
    </source>
</evidence>
<evidence type="ECO:0000256" key="4">
    <source>
        <dbReference type="ARBA" id="ARBA00022806"/>
    </source>
</evidence>
<comment type="catalytic activity">
    <reaction evidence="7">
        <text>ATP + H2O = ADP + phosphate + H(+)</text>
        <dbReference type="Rhea" id="RHEA:13065"/>
        <dbReference type="ChEBI" id="CHEBI:15377"/>
        <dbReference type="ChEBI" id="CHEBI:15378"/>
        <dbReference type="ChEBI" id="CHEBI:30616"/>
        <dbReference type="ChEBI" id="CHEBI:43474"/>
        <dbReference type="ChEBI" id="CHEBI:456216"/>
        <dbReference type="EC" id="3.6.4.13"/>
    </reaction>
</comment>
<evidence type="ECO:0000256" key="3">
    <source>
        <dbReference type="ARBA" id="ARBA00022801"/>
    </source>
</evidence>
<dbReference type="EC" id="3.6.4.13" evidence="1"/>
<dbReference type="GO" id="GO:0003724">
    <property type="term" value="F:RNA helicase activity"/>
    <property type="evidence" value="ECO:0007669"/>
    <property type="project" value="UniProtKB-EC"/>
</dbReference>
<dbReference type="Pfam" id="PF00271">
    <property type="entry name" value="Helicase_C"/>
    <property type="match status" value="1"/>
</dbReference>
<gene>
    <name evidence="8" type="ORF">SAMN04488529_101870</name>
</gene>
<keyword evidence="2" id="KW-0547">Nucleotide-binding</keyword>
<dbReference type="SUPFAM" id="SSF52540">
    <property type="entry name" value="P-loop containing nucleoside triphosphate hydrolases"/>
    <property type="match status" value="1"/>
</dbReference>
<evidence type="ECO:0000256" key="6">
    <source>
        <dbReference type="ARBA" id="ARBA00022946"/>
    </source>
</evidence>
<evidence type="ECO:0000256" key="7">
    <source>
        <dbReference type="ARBA" id="ARBA00047984"/>
    </source>
</evidence>